<dbReference type="InterPro" id="IPR032675">
    <property type="entry name" value="LRR_dom_sf"/>
</dbReference>
<accession>A0A8H5CVF1</accession>
<dbReference type="Gene3D" id="3.80.10.10">
    <property type="entry name" value="Ribonuclease Inhibitor"/>
    <property type="match status" value="1"/>
</dbReference>
<dbReference type="Proteomes" id="UP000559256">
    <property type="component" value="Unassembled WGS sequence"/>
</dbReference>
<keyword evidence="2" id="KW-1185">Reference proteome</keyword>
<gene>
    <name evidence="1" type="ORF">D9758_010023</name>
</gene>
<dbReference type="OrthoDB" id="3145912at2759"/>
<evidence type="ECO:0008006" key="3">
    <source>
        <dbReference type="Google" id="ProtNLM"/>
    </source>
</evidence>
<protein>
    <recommendedName>
        <fullName evidence="3">F-box domain-containing protein</fullName>
    </recommendedName>
</protein>
<sequence>MSNFGVLPVELQREVFEWASVDSERPVNTAMTLSYVCHRVKIWMDYIYRDIFLEDGVEFYKFLDTFNAKPADFFRDRVYSLCLDCCQEEIAEDAIRIVQTCSNLRSLWWRYNRPTNGQRLNLNFVAGHSHLQTGSFIGHEVTVALASQPFLHPWRQSLRILDIVVEDAFDINFNVFPSLTSISLSLWSDHFSGDGKDFTKLFTKLLERPRLECLVLGFDGTDGYWDLKNPEHLRDLGADFSDTVIRLEDIRDPRLVSGFTLHDN</sequence>
<evidence type="ECO:0000313" key="1">
    <source>
        <dbReference type="EMBL" id="KAF5348069.1"/>
    </source>
</evidence>
<name>A0A8H5CVF1_9AGAR</name>
<organism evidence="1 2">
    <name type="scientific">Tetrapyrgos nigripes</name>
    <dbReference type="NCBI Taxonomy" id="182062"/>
    <lineage>
        <taxon>Eukaryota</taxon>
        <taxon>Fungi</taxon>
        <taxon>Dikarya</taxon>
        <taxon>Basidiomycota</taxon>
        <taxon>Agaricomycotina</taxon>
        <taxon>Agaricomycetes</taxon>
        <taxon>Agaricomycetidae</taxon>
        <taxon>Agaricales</taxon>
        <taxon>Marasmiineae</taxon>
        <taxon>Marasmiaceae</taxon>
        <taxon>Tetrapyrgos</taxon>
    </lineage>
</organism>
<dbReference type="AlphaFoldDB" id="A0A8H5CVF1"/>
<proteinExistence type="predicted"/>
<comment type="caution">
    <text evidence="1">The sequence shown here is derived from an EMBL/GenBank/DDBJ whole genome shotgun (WGS) entry which is preliminary data.</text>
</comment>
<evidence type="ECO:0000313" key="2">
    <source>
        <dbReference type="Proteomes" id="UP000559256"/>
    </source>
</evidence>
<dbReference type="EMBL" id="JAACJM010000088">
    <property type="protein sequence ID" value="KAF5348069.1"/>
    <property type="molecule type" value="Genomic_DNA"/>
</dbReference>
<reference evidence="1 2" key="1">
    <citation type="journal article" date="2020" name="ISME J.">
        <title>Uncovering the hidden diversity of litter-decomposition mechanisms in mushroom-forming fungi.</title>
        <authorList>
            <person name="Floudas D."/>
            <person name="Bentzer J."/>
            <person name="Ahren D."/>
            <person name="Johansson T."/>
            <person name="Persson P."/>
            <person name="Tunlid A."/>
        </authorList>
    </citation>
    <scope>NUCLEOTIDE SEQUENCE [LARGE SCALE GENOMIC DNA]</scope>
    <source>
        <strain evidence="1 2">CBS 291.85</strain>
    </source>
</reference>